<dbReference type="Proteomes" id="UP000032352">
    <property type="component" value="Chromosome"/>
</dbReference>
<sequence length="235" mass="26756">MNASLPCITIKAKAKNHGLFLLCLGCLLLLLALLCSVFFWQQARLTLIFIDLVALVTCLTGLVKLMEPKFSFFITPAALCYRHRHGKWRLLWQDTLRINPVRETRGIDMQELPYLGIRLKSIDCLAGNISPRMANRLIHEQRPLTLYCLRNNLMTLEQGTMNFLPYKLADGTSIKGPVAGFLHHSCALHKALGYHLFIPDTAIDRDLADFSRLLSQCKSATARYTRARPCFFSRF</sequence>
<dbReference type="EMBL" id="CP059733">
    <property type="protein sequence ID" value="WDE07748.1"/>
    <property type="molecule type" value="Genomic_DNA"/>
</dbReference>
<reference evidence="2 3" key="1">
    <citation type="journal article" date="2015" name="Genome Announc.">
        <title>Draft Genome Sequences of Marine Isolates of Thalassomonas viridans and Thalassomonas actiniarum.</title>
        <authorList>
            <person name="Olonade I."/>
            <person name="van Zyl L.J."/>
            <person name="Trindade M."/>
        </authorList>
    </citation>
    <scope>NUCLEOTIDE SEQUENCE [LARGE SCALE GENOMIC DNA]</scope>
    <source>
        <strain evidence="2 3">XOM25</strain>
    </source>
</reference>
<keyword evidence="1" id="KW-0812">Transmembrane</keyword>
<keyword evidence="1" id="KW-0472">Membrane</keyword>
<name>A0AAE9Z9F2_9GAMM</name>
<proteinExistence type="predicted"/>
<keyword evidence="1" id="KW-1133">Transmembrane helix</keyword>
<evidence type="ECO:0000256" key="1">
    <source>
        <dbReference type="SAM" id="Phobius"/>
    </source>
</evidence>
<protein>
    <submittedName>
        <fullName evidence="2">DUF2982 domain-containing protein</fullName>
    </submittedName>
</protein>
<dbReference type="AlphaFoldDB" id="A0AAE9Z9F2"/>
<dbReference type="Pfam" id="PF11201">
    <property type="entry name" value="DUF2982"/>
    <property type="match status" value="1"/>
</dbReference>
<evidence type="ECO:0000313" key="2">
    <source>
        <dbReference type="EMBL" id="WDE07748.1"/>
    </source>
</evidence>
<reference evidence="2 3" key="2">
    <citation type="journal article" date="2022" name="Mar. Drugs">
        <title>Bioassay-Guided Fractionation Leads to the Detection of Cholic Acid Generated by the Rare Thalassomonas sp.</title>
        <authorList>
            <person name="Pheiffer F."/>
            <person name="Schneider Y.K."/>
            <person name="Hansen E.H."/>
            <person name="Andersen J.H."/>
            <person name="Isaksson J."/>
            <person name="Busche T."/>
            <person name="R C."/>
            <person name="Kalinowski J."/>
            <person name="Zyl L.V."/>
            <person name="Trindade M."/>
        </authorList>
    </citation>
    <scope>NUCLEOTIDE SEQUENCE [LARGE SCALE GENOMIC DNA]</scope>
    <source>
        <strain evidence="2 3">XOM25</strain>
    </source>
</reference>
<organism evidence="2 3">
    <name type="scientific">Thalassomonas viridans</name>
    <dbReference type="NCBI Taxonomy" id="137584"/>
    <lineage>
        <taxon>Bacteria</taxon>
        <taxon>Pseudomonadati</taxon>
        <taxon>Pseudomonadota</taxon>
        <taxon>Gammaproteobacteria</taxon>
        <taxon>Alteromonadales</taxon>
        <taxon>Colwelliaceae</taxon>
        <taxon>Thalassomonas</taxon>
    </lineage>
</organism>
<dbReference type="KEGG" id="tvd:SG34_013110"/>
<feature type="transmembrane region" description="Helical" evidence="1">
    <location>
        <begin position="19"/>
        <end position="39"/>
    </location>
</feature>
<accession>A0AAE9Z9F2</accession>
<dbReference type="RefSeq" id="WP_044841558.1">
    <property type="nucleotide sequence ID" value="NZ_CP059733.1"/>
</dbReference>
<dbReference type="InterPro" id="IPR021367">
    <property type="entry name" value="DUF2982"/>
</dbReference>
<feature type="transmembrane region" description="Helical" evidence="1">
    <location>
        <begin position="45"/>
        <end position="63"/>
    </location>
</feature>
<gene>
    <name evidence="2" type="ORF">SG34_013110</name>
</gene>
<keyword evidence="3" id="KW-1185">Reference proteome</keyword>
<evidence type="ECO:0000313" key="3">
    <source>
        <dbReference type="Proteomes" id="UP000032352"/>
    </source>
</evidence>